<feature type="region of interest" description="Disordered" evidence="1">
    <location>
        <begin position="51"/>
        <end position="104"/>
    </location>
</feature>
<evidence type="ECO:0000313" key="3">
    <source>
        <dbReference type="Proteomes" id="UP000828390"/>
    </source>
</evidence>
<dbReference type="Proteomes" id="UP000828390">
    <property type="component" value="Unassembled WGS sequence"/>
</dbReference>
<sequence>MNRLLPINAVYNSHSDDSEEYITCDSGDDSEGSVYEADQKNMQSTLIYSRQTSDNEQHTVKDHTTDITNSGSPKLQQKKTIAMHSTKSESESQNDIPVPNIQNIDNSNITQRTTETKYQTYADTLPIVPAYQF</sequence>
<evidence type="ECO:0000256" key="1">
    <source>
        <dbReference type="SAM" id="MobiDB-lite"/>
    </source>
</evidence>
<reference evidence="2" key="1">
    <citation type="journal article" date="2019" name="bioRxiv">
        <title>The Genome of the Zebra Mussel, Dreissena polymorpha: A Resource for Invasive Species Research.</title>
        <authorList>
            <person name="McCartney M.A."/>
            <person name="Auch B."/>
            <person name="Kono T."/>
            <person name="Mallez S."/>
            <person name="Zhang Y."/>
            <person name="Obille A."/>
            <person name="Becker A."/>
            <person name="Abrahante J.E."/>
            <person name="Garbe J."/>
            <person name="Badalamenti J.P."/>
            <person name="Herman A."/>
            <person name="Mangelson H."/>
            <person name="Liachko I."/>
            <person name="Sullivan S."/>
            <person name="Sone E.D."/>
            <person name="Koren S."/>
            <person name="Silverstein K.A.T."/>
            <person name="Beckman K.B."/>
            <person name="Gohl D.M."/>
        </authorList>
    </citation>
    <scope>NUCLEOTIDE SEQUENCE</scope>
    <source>
        <strain evidence="2">Duluth1</strain>
        <tissue evidence="2">Whole animal</tissue>
    </source>
</reference>
<feature type="compositionally biased region" description="Polar residues" evidence="1">
    <location>
        <begin position="66"/>
        <end position="104"/>
    </location>
</feature>
<protein>
    <submittedName>
        <fullName evidence="2">Uncharacterized protein</fullName>
    </submittedName>
</protein>
<feature type="compositionally biased region" description="Basic and acidic residues" evidence="1">
    <location>
        <begin position="53"/>
        <end position="65"/>
    </location>
</feature>
<gene>
    <name evidence="2" type="ORF">DPMN_143902</name>
</gene>
<proteinExistence type="predicted"/>
<dbReference type="EMBL" id="JAIWYP010000006">
    <property type="protein sequence ID" value="KAH3815380.1"/>
    <property type="molecule type" value="Genomic_DNA"/>
</dbReference>
<accession>A0A9D4GDZ4</accession>
<dbReference type="AlphaFoldDB" id="A0A9D4GDZ4"/>
<organism evidence="2 3">
    <name type="scientific">Dreissena polymorpha</name>
    <name type="common">Zebra mussel</name>
    <name type="synonym">Mytilus polymorpha</name>
    <dbReference type="NCBI Taxonomy" id="45954"/>
    <lineage>
        <taxon>Eukaryota</taxon>
        <taxon>Metazoa</taxon>
        <taxon>Spiralia</taxon>
        <taxon>Lophotrochozoa</taxon>
        <taxon>Mollusca</taxon>
        <taxon>Bivalvia</taxon>
        <taxon>Autobranchia</taxon>
        <taxon>Heteroconchia</taxon>
        <taxon>Euheterodonta</taxon>
        <taxon>Imparidentia</taxon>
        <taxon>Neoheterodontei</taxon>
        <taxon>Myida</taxon>
        <taxon>Dreissenoidea</taxon>
        <taxon>Dreissenidae</taxon>
        <taxon>Dreissena</taxon>
    </lineage>
</organism>
<evidence type="ECO:0000313" key="2">
    <source>
        <dbReference type="EMBL" id="KAH3815380.1"/>
    </source>
</evidence>
<keyword evidence="3" id="KW-1185">Reference proteome</keyword>
<name>A0A9D4GDZ4_DREPO</name>
<reference evidence="2" key="2">
    <citation type="submission" date="2020-11" db="EMBL/GenBank/DDBJ databases">
        <authorList>
            <person name="McCartney M.A."/>
            <person name="Auch B."/>
            <person name="Kono T."/>
            <person name="Mallez S."/>
            <person name="Becker A."/>
            <person name="Gohl D.M."/>
            <person name="Silverstein K.A.T."/>
            <person name="Koren S."/>
            <person name="Bechman K.B."/>
            <person name="Herman A."/>
            <person name="Abrahante J.E."/>
            <person name="Garbe J."/>
        </authorList>
    </citation>
    <scope>NUCLEOTIDE SEQUENCE</scope>
    <source>
        <strain evidence="2">Duluth1</strain>
        <tissue evidence="2">Whole animal</tissue>
    </source>
</reference>
<comment type="caution">
    <text evidence="2">The sequence shown here is derived from an EMBL/GenBank/DDBJ whole genome shotgun (WGS) entry which is preliminary data.</text>
</comment>